<protein>
    <submittedName>
        <fullName evidence="2">Uncharacterized protein</fullName>
    </submittedName>
</protein>
<sequence>MKRPLVWLGIALFVVGVLIDIFTTRDVIGTAILVAGAILALVAGRRSPKSDQSLRRK</sequence>
<reference evidence="2" key="1">
    <citation type="submission" date="2022-02" db="EMBL/GenBank/DDBJ databases">
        <title>Qipengyuania spongiae sp. nov., isolated from marine sponge.</title>
        <authorList>
            <person name="Li Z."/>
            <person name="Zhang M."/>
        </authorList>
    </citation>
    <scope>NUCLEOTIDE SEQUENCE</scope>
    <source>
        <strain evidence="2">PHS-Z21</strain>
    </source>
</reference>
<dbReference type="Proteomes" id="UP001065265">
    <property type="component" value="Chromosome"/>
</dbReference>
<keyword evidence="1" id="KW-1133">Transmembrane helix</keyword>
<evidence type="ECO:0000313" key="3">
    <source>
        <dbReference type="Proteomes" id="UP001065265"/>
    </source>
</evidence>
<feature type="transmembrane region" description="Helical" evidence="1">
    <location>
        <begin position="28"/>
        <end position="47"/>
    </location>
</feature>
<keyword evidence="1" id="KW-0472">Membrane</keyword>
<dbReference type="RefSeq" id="WP_265558138.1">
    <property type="nucleotide sequence ID" value="NZ_CP092471.1"/>
</dbReference>
<keyword evidence="1" id="KW-0812">Transmembrane</keyword>
<gene>
    <name evidence="2" type="ORF">L1F33_12035</name>
</gene>
<organism evidence="2 3">
    <name type="scientific">Qipengyuania spongiae</name>
    <dbReference type="NCBI Taxonomy" id="2909673"/>
    <lineage>
        <taxon>Bacteria</taxon>
        <taxon>Pseudomonadati</taxon>
        <taxon>Pseudomonadota</taxon>
        <taxon>Alphaproteobacteria</taxon>
        <taxon>Sphingomonadales</taxon>
        <taxon>Erythrobacteraceae</taxon>
        <taxon>Qipengyuania</taxon>
    </lineage>
</organism>
<feature type="transmembrane region" description="Helical" evidence="1">
    <location>
        <begin position="5"/>
        <end position="22"/>
    </location>
</feature>
<accession>A0ABY5T0V6</accession>
<evidence type="ECO:0000313" key="2">
    <source>
        <dbReference type="EMBL" id="UVI38956.1"/>
    </source>
</evidence>
<dbReference type="EMBL" id="CP092471">
    <property type="protein sequence ID" value="UVI38956.1"/>
    <property type="molecule type" value="Genomic_DNA"/>
</dbReference>
<keyword evidence="3" id="KW-1185">Reference proteome</keyword>
<evidence type="ECO:0000256" key="1">
    <source>
        <dbReference type="SAM" id="Phobius"/>
    </source>
</evidence>
<proteinExistence type="predicted"/>
<name>A0ABY5T0V6_9SPHN</name>